<evidence type="ECO:0000256" key="4">
    <source>
        <dbReference type="SAM" id="Coils"/>
    </source>
</evidence>
<evidence type="ECO:0000259" key="6">
    <source>
        <dbReference type="Pfam" id="PF13304"/>
    </source>
</evidence>
<evidence type="ECO:0000313" key="9">
    <source>
        <dbReference type="Proteomes" id="UP000431401"/>
    </source>
</evidence>
<name>A0A7K0DRZ8_9NOCA</name>
<comment type="caution">
    <text evidence="8">The sequence shown here is derived from an EMBL/GenBank/DDBJ whole genome shotgun (WGS) entry which is preliminary data.</text>
</comment>
<dbReference type="InterPro" id="IPR003959">
    <property type="entry name" value="ATPase_AAA_core"/>
</dbReference>
<dbReference type="Pfam" id="PF13304">
    <property type="entry name" value="AAA_21"/>
    <property type="match status" value="1"/>
</dbReference>
<dbReference type="Pfam" id="PF13476">
    <property type="entry name" value="AAA_23"/>
    <property type="match status" value="1"/>
</dbReference>
<comment type="subunit">
    <text evidence="2">Heterodimer of SbcC and SbcD.</text>
</comment>
<gene>
    <name evidence="8" type="primary">recF_2</name>
    <name evidence="8" type="ORF">NRB56_37450</name>
</gene>
<feature type="domain" description="ATPase AAA-type core" evidence="6">
    <location>
        <begin position="588"/>
        <end position="671"/>
    </location>
</feature>
<feature type="region of interest" description="Disordered" evidence="5">
    <location>
        <begin position="1"/>
        <end position="31"/>
    </location>
</feature>
<feature type="coiled-coil region" evidence="4">
    <location>
        <begin position="389"/>
        <end position="423"/>
    </location>
</feature>
<reference evidence="8 9" key="1">
    <citation type="submission" date="2019-10" db="EMBL/GenBank/DDBJ databases">
        <title>Nocardia macrotermitis sp. nov. and Nocardia aurantia sp. nov., isolated from the gut of fungus growing-termite Macrotermes natalensis.</title>
        <authorList>
            <person name="Benndorf R."/>
            <person name="Schwitalla J."/>
            <person name="Martin K."/>
            <person name="De Beer W."/>
            <person name="Kaster A.-K."/>
            <person name="Vollmers J."/>
            <person name="Poulsen M."/>
            <person name="Beemelmanns C."/>
        </authorList>
    </citation>
    <scope>NUCLEOTIDE SEQUENCE [LARGE SCALE GENOMIC DNA]</scope>
    <source>
        <strain evidence="8 9">RB56</strain>
    </source>
</reference>
<dbReference type="AlphaFoldDB" id="A0A7K0DRZ8"/>
<dbReference type="Proteomes" id="UP000431401">
    <property type="component" value="Unassembled WGS sequence"/>
</dbReference>
<evidence type="ECO:0000256" key="5">
    <source>
        <dbReference type="SAM" id="MobiDB-lite"/>
    </source>
</evidence>
<keyword evidence="9" id="KW-1185">Reference proteome</keyword>
<evidence type="ECO:0000259" key="7">
    <source>
        <dbReference type="Pfam" id="PF13476"/>
    </source>
</evidence>
<dbReference type="GO" id="GO:0006302">
    <property type="term" value="P:double-strand break repair"/>
    <property type="evidence" value="ECO:0007669"/>
    <property type="project" value="InterPro"/>
</dbReference>
<dbReference type="SUPFAM" id="SSF52540">
    <property type="entry name" value="P-loop containing nucleoside triphosphate hydrolases"/>
    <property type="match status" value="1"/>
</dbReference>
<protein>
    <recommendedName>
        <fullName evidence="3">Nuclease SbcCD subunit C</fullName>
    </recommendedName>
</protein>
<evidence type="ECO:0000256" key="3">
    <source>
        <dbReference type="ARBA" id="ARBA00013368"/>
    </source>
</evidence>
<accession>A0A7K0DRZ8</accession>
<dbReference type="Gene3D" id="3.40.50.300">
    <property type="entry name" value="P-loop containing nucleotide triphosphate hydrolases"/>
    <property type="match status" value="2"/>
</dbReference>
<evidence type="ECO:0000256" key="1">
    <source>
        <dbReference type="ARBA" id="ARBA00006930"/>
    </source>
</evidence>
<dbReference type="GO" id="GO:0016887">
    <property type="term" value="F:ATP hydrolysis activity"/>
    <property type="evidence" value="ECO:0007669"/>
    <property type="project" value="InterPro"/>
</dbReference>
<feature type="domain" description="Rad50/SbcC-type AAA" evidence="7">
    <location>
        <begin position="81"/>
        <end position="161"/>
    </location>
</feature>
<organism evidence="8 9">
    <name type="scientific">Nocardia aurantia</name>
    <dbReference type="NCBI Taxonomy" id="2585199"/>
    <lineage>
        <taxon>Bacteria</taxon>
        <taxon>Bacillati</taxon>
        <taxon>Actinomycetota</taxon>
        <taxon>Actinomycetes</taxon>
        <taxon>Mycobacteriales</taxon>
        <taxon>Nocardiaceae</taxon>
        <taxon>Nocardia</taxon>
    </lineage>
</organism>
<evidence type="ECO:0000256" key="2">
    <source>
        <dbReference type="ARBA" id="ARBA00011322"/>
    </source>
</evidence>
<dbReference type="GO" id="GO:0005524">
    <property type="term" value="F:ATP binding"/>
    <property type="evidence" value="ECO:0007669"/>
    <property type="project" value="InterPro"/>
</dbReference>
<dbReference type="InterPro" id="IPR027417">
    <property type="entry name" value="P-loop_NTPase"/>
</dbReference>
<proteinExistence type="inferred from homology"/>
<sequence>MPSVVTRAAEGMQGRGSGQVGDAPDDPGRAAPRLFDLVSRRLAEDSSITGDVADTVLEALGAPPDSSGAPPTCTGIFIRAIRVRGFRGIGPEAVLELPPGPGLTLVVGRNGSGKSSFAEAAELALTGHNRRWSGRSSVWREGWRNLHDGGESHIELELTATGSAGLLTVTRQWPDGADLADGAWTMRRDGSLPADFAAQDWAPALELYRPFLSYSELGALVDGRPSDLFDALHRLLGLDDLTAAQERTRTRRLELERAARQCKDQRQVLLADLESIADERAVRVAGLLREAQPDLPEIGRELAGARHDPAGAAALQAIMRLRLPDAAEVDAAAGVLDDRLAALARHSTGDTEAELRVLDLLRRARAHTHAGGEVSCPLCGQGTLDQRWQRDADAQIARLTERAAALTAAHDELDEALRRVRELVRPVPSELDPSALDGSGVDTGPARWTWSVWAAAGGEACPPDAPCAGTPRGDRLRGAHADALRCLTVLQRSARKELDRLDAAWTPLMPRIAAWMQDASGVAAAEPELRTVKRAEEWLKSAAAGLRDERMTPLADHARRIWRGLRQQSNVDLGVVRLQGTAGATRKVLLDVTVDDAGATALGVMSQGELHALGLALFLPRATVPESPFGFVVIDDPVQAMDPAKVDGLAQVLAAVARSGRQVVVFTHDERLAEAVRRLRLGATVLDVQRRERSVVEVRVGQDPVRRYLDDANALLRTRQLPKAIATELVVTCCRSAVEAAALARARAQLLADGVDHREVQRRVDAARTTREKVSLAVFGEPNLVDDLNDLLDRDAPWAKSVLGDVAAGAHIRIGRSGGELLSGTRKLIAWLNR</sequence>
<dbReference type="PANTHER" id="PTHR32114">
    <property type="entry name" value="ABC TRANSPORTER ABCH.3"/>
    <property type="match status" value="1"/>
</dbReference>
<comment type="similarity">
    <text evidence="1">Belongs to the SMC family. SbcC subfamily.</text>
</comment>
<evidence type="ECO:0000313" key="8">
    <source>
        <dbReference type="EMBL" id="MQY28162.1"/>
    </source>
</evidence>
<dbReference type="PANTHER" id="PTHR32114:SF2">
    <property type="entry name" value="ABC TRANSPORTER ABCH.3"/>
    <property type="match status" value="1"/>
</dbReference>
<dbReference type="EMBL" id="WEGI01000008">
    <property type="protein sequence ID" value="MQY28162.1"/>
    <property type="molecule type" value="Genomic_DNA"/>
</dbReference>
<keyword evidence="4" id="KW-0175">Coiled coil</keyword>
<dbReference type="InterPro" id="IPR038729">
    <property type="entry name" value="Rad50/SbcC_AAA"/>
</dbReference>